<dbReference type="Proteomes" id="UP001162741">
    <property type="component" value="Chromosome"/>
</dbReference>
<dbReference type="EMBL" id="CP107006">
    <property type="protein sequence ID" value="UYQ95203.1"/>
    <property type="molecule type" value="Genomic_DNA"/>
</dbReference>
<organism evidence="1 2">
    <name type="scientific">Chitinophaga horti</name>
    <dbReference type="NCBI Taxonomy" id="2920382"/>
    <lineage>
        <taxon>Bacteria</taxon>
        <taxon>Pseudomonadati</taxon>
        <taxon>Bacteroidota</taxon>
        <taxon>Chitinophagia</taxon>
        <taxon>Chitinophagales</taxon>
        <taxon>Chitinophagaceae</taxon>
        <taxon>Chitinophaga</taxon>
    </lineage>
</organism>
<dbReference type="RefSeq" id="WP_264282976.1">
    <property type="nucleotide sequence ID" value="NZ_CP107006.1"/>
</dbReference>
<gene>
    <name evidence="1" type="ORF">MKQ68_08855</name>
</gene>
<evidence type="ECO:0000313" key="1">
    <source>
        <dbReference type="EMBL" id="UYQ95203.1"/>
    </source>
</evidence>
<keyword evidence="2" id="KW-1185">Reference proteome</keyword>
<protein>
    <submittedName>
        <fullName evidence="1">Uncharacterized protein</fullName>
    </submittedName>
</protein>
<reference evidence="1" key="1">
    <citation type="submission" date="2022-10" db="EMBL/GenBank/DDBJ databases">
        <title>Chitinophaga sp. nov., isolated from soil.</title>
        <authorList>
            <person name="Jeon C.O."/>
        </authorList>
    </citation>
    <scope>NUCLEOTIDE SEQUENCE</scope>
    <source>
        <strain evidence="1">R8</strain>
    </source>
</reference>
<name>A0ABY6J6E5_9BACT</name>
<accession>A0ABY6J6E5</accession>
<evidence type="ECO:0000313" key="2">
    <source>
        <dbReference type="Proteomes" id="UP001162741"/>
    </source>
</evidence>
<proteinExistence type="predicted"/>
<sequence length="257" mass="28093">MIFINSKDYYQRFHIKAFEVGMLTPAAAFSGWTVADEALISLSSPTFEVPYLNTFSGKVGIGINAPLAPLHVASVSTLNNQHVAAIFGNAYNHLTLFGGEHGGRIRGSNEGYLDLESNVTGANNRLFLNITSPGHVVMSMQPQSNVGIGTADPQSKLAVAGTITAKKVKVTTTGWPDYVFQASHKRPSLSELERFVNREKHLPGVPSAKEITADGHDLGEINKKLLEKVEELTLYLIEEHKARLLLEEKVKQLQASR</sequence>